<dbReference type="SMART" id="SM00028">
    <property type="entry name" value="TPR"/>
    <property type="match status" value="3"/>
</dbReference>
<evidence type="ECO:0000256" key="2">
    <source>
        <dbReference type="ARBA" id="ARBA00022803"/>
    </source>
</evidence>
<sequence>MQIKWLWKNGDWQHLRAVILLWAFLFGFAVVALVIFNANASRLVNHIEYVRAGRYPRALVLYEEAFKYAEKALQKIGGKSDGKTAKLSADDPDVKRAIELFGKAFELDPRDPYAPEMRKYYEVLAHLYAAIGNENMVAKLGARGFICERNFRDAEIYAESVTTRDPQDYEGWLLLADAQLRANKLSEAEMTIRRMESAGAPAAVVHELRGQLFEAKKEMRKAIAEYRLSLEKQPSNLELRKRLQWLLQGDGRLDEALTVLEEGLRYGGDLDPNLLHRMGLLCLAKGDNTRAAKLLEQAARLEPRSGDIWFNLAQAYQRLGKDARANDALQEALRLKPELRQAVLGKE</sequence>
<name>A0A2Z4Y327_SUMC1</name>
<feature type="repeat" description="TPR" evidence="3">
    <location>
        <begin position="306"/>
        <end position="339"/>
    </location>
</feature>
<dbReference type="Proteomes" id="UP000262583">
    <property type="component" value="Chromosome"/>
</dbReference>
<reference evidence="5 6" key="1">
    <citation type="submission" date="2018-05" db="EMBL/GenBank/DDBJ databases">
        <title>A metagenomic window into the 2 km-deep terrestrial subsurface aquifer revealed taxonomically and functionally diverse microbial community comprising novel uncultured bacterial lineages.</title>
        <authorList>
            <person name="Kadnikov V.V."/>
            <person name="Mardanov A.V."/>
            <person name="Beletsky A.V."/>
            <person name="Banks D."/>
            <person name="Pimenov N.V."/>
            <person name="Frank Y.A."/>
            <person name="Karnachuk O.V."/>
            <person name="Ravin N.V."/>
        </authorList>
    </citation>
    <scope>NUCLEOTIDE SEQUENCE [LARGE SCALE GENOMIC DNA]</scope>
    <source>
        <strain evidence="5">BY</strain>
    </source>
</reference>
<keyword evidence="1" id="KW-0677">Repeat</keyword>
<dbReference type="PANTHER" id="PTHR15704">
    <property type="entry name" value="SUPERKILLER 3 PROTEIN-RELATED"/>
    <property type="match status" value="1"/>
</dbReference>
<feature type="repeat" description="TPR" evidence="3">
    <location>
        <begin position="272"/>
        <end position="305"/>
    </location>
</feature>
<evidence type="ECO:0000256" key="3">
    <source>
        <dbReference type="PROSITE-ProRule" id="PRU00339"/>
    </source>
</evidence>
<dbReference type="InterPro" id="IPR039226">
    <property type="entry name" value="Ski3/TTC37"/>
</dbReference>
<dbReference type="KEGG" id="schv:BRCON_0539"/>
<dbReference type="GO" id="GO:0006401">
    <property type="term" value="P:RNA catabolic process"/>
    <property type="evidence" value="ECO:0007669"/>
    <property type="project" value="InterPro"/>
</dbReference>
<dbReference type="Gene3D" id="1.25.40.10">
    <property type="entry name" value="Tetratricopeptide repeat domain"/>
    <property type="match status" value="1"/>
</dbReference>
<dbReference type="EMBL" id="CP030759">
    <property type="protein sequence ID" value="AXA35316.1"/>
    <property type="molecule type" value="Genomic_DNA"/>
</dbReference>
<dbReference type="Pfam" id="PF13432">
    <property type="entry name" value="TPR_16"/>
    <property type="match status" value="2"/>
</dbReference>
<protein>
    <submittedName>
        <fullName evidence="5">TPR domain protein, putative component of TonB system</fullName>
    </submittedName>
</protein>
<keyword evidence="2 3" id="KW-0802">TPR repeat</keyword>
<keyword evidence="4" id="KW-0812">Transmembrane</keyword>
<dbReference type="InterPro" id="IPR019734">
    <property type="entry name" value="TPR_rpt"/>
</dbReference>
<keyword evidence="4" id="KW-0472">Membrane</keyword>
<evidence type="ECO:0000313" key="6">
    <source>
        <dbReference type="Proteomes" id="UP000262583"/>
    </source>
</evidence>
<dbReference type="PROSITE" id="PS50005">
    <property type="entry name" value="TPR"/>
    <property type="match status" value="3"/>
</dbReference>
<accession>A0A2Z4Y327</accession>
<organism evidence="5 6">
    <name type="scientific">Sumerlaea chitinivorans</name>
    <dbReference type="NCBI Taxonomy" id="2250252"/>
    <lineage>
        <taxon>Bacteria</taxon>
        <taxon>Candidatus Sumerlaeota</taxon>
        <taxon>Candidatus Sumerlaeia</taxon>
        <taxon>Candidatus Sumerlaeales</taxon>
        <taxon>Candidatus Sumerlaeaceae</taxon>
        <taxon>Candidatus Sumerlaea</taxon>
    </lineage>
</organism>
<keyword evidence="4" id="KW-1133">Transmembrane helix</keyword>
<dbReference type="AlphaFoldDB" id="A0A2Z4Y327"/>
<dbReference type="GO" id="GO:0055087">
    <property type="term" value="C:Ski complex"/>
    <property type="evidence" value="ECO:0007669"/>
    <property type="project" value="InterPro"/>
</dbReference>
<dbReference type="PANTHER" id="PTHR15704:SF7">
    <property type="entry name" value="SUPERKILLER COMPLEX PROTEIN 3"/>
    <property type="match status" value="1"/>
</dbReference>
<evidence type="ECO:0000256" key="1">
    <source>
        <dbReference type="ARBA" id="ARBA00022737"/>
    </source>
</evidence>
<dbReference type="InterPro" id="IPR011990">
    <property type="entry name" value="TPR-like_helical_dom_sf"/>
</dbReference>
<gene>
    <name evidence="5" type="ORF">BRCON_0539</name>
</gene>
<evidence type="ECO:0000313" key="5">
    <source>
        <dbReference type="EMBL" id="AXA35316.1"/>
    </source>
</evidence>
<dbReference type="SUPFAM" id="SSF48452">
    <property type="entry name" value="TPR-like"/>
    <property type="match status" value="1"/>
</dbReference>
<proteinExistence type="predicted"/>
<evidence type="ECO:0000256" key="4">
    <source>
        <dbReference type="SAM" id="Phobius"/>
    </source>
</evidence>
<feature type="transmembrane region" description="Helical" evidence="4">
    <location>
        <begin position="15"/>
        <end position="36"/>
    </location>
</feature>
<feature type="repeat" description="TPR" evidence="3">
    <location>
        <begin position="203"/>
        <end position="236"/>
    </location>
</feature>